<dbReference type="AlphaFoldDB" id="A0A1D1YA86"/>
<dbReference type="InterPro" id="IPR044576">
    <property type="entry name" value="At4g25390-like"/>
</dbReference>
<protein>
    <submittedName>
        <fullName evidence="4">Receptor-like serine/threonine-protein kinase At4g25390</fullName>
    </submittedName>
</protein>
<feature type="non-terminal residue" evidence="4">
    <location>
        <position position="195"/>
    </location>
</feature>
<dbReference type="PROSITE" id="PS50011">
    <property type="entry name" value="PROTEIN_KINASE_DOM"/>
    <property type="match status" value="1"/>
</dbReference>
<keyword evidence="2" id="KW-0812">Transmembrane</keyword>
<dbReference type="InterPro" id="IPR011009">
    <property type="entry name" value="Kinase-like_dom_sf"/>
</dbReference>
<evidence type="ECO:0000259" key="3">
    <source>
        <dbReference type="PROSITE" id="PS50011"/>
    </source>
</evidence>
<sequence>MPSRQLSQLPAAGRPAHRGPSLRTVLLATSLCVLLLVVAAAAFALYRASRRRRASTNVPAGSADLEVAKQREEAEQPPRSPPRSPPPPPPPPPLPDPHRFSYEELRRATASFSPSHKLGQGGFGPVFRGALSDGREVAVKVMDDGSLQGEREFRNELSLAAAVSLGPGDASRHVVFPIGFCSDEDGNGGSNRHEN</sequence>
<name>A0A1D1YA86_9ARAE</name>
<evidence type="ECO:0000313" key="4">
    <source>
        <dbReference type="EMBL" id="JAT51562.1"/>
    </source>
</evidence>
<organism evidence="4">
    <name type="scientific">Anthurium amnicola</name>
    <dbReference type="NCBI Taxonomy" id="1678845"/>
    <lineage>
        <taxon>Eukaryota</taxon>
        <taxon>Viridiplantae</taxon>
        <taxon>Streptophyta</taxon>
        <taxon>Embryophyta</taxon>
        <taxon>Tracheophyta</taxon>
        <taxon>Spermatophyta</taxon>
        <taxon>Magnoliopsida</taxon>
        <taxon>Liliopsida</taxon>
        <taxon>Araceae</taxon>
        <taxon>Pothoideae</taxon>
        <taxon>Potheae</taxon>
        <taxon>Anthurium</taxon>
    </lineage>
</organism>
<gene>
    <name evidence="4" type="primary">At4g25390</name>
    <name evidence="4" type="ORF">g.47310</name>
</gene>
<evidence type="ECO:0000256" key="1">
    <source>
        <dbReference type="SAM" id="MobiDB-lite"/>
    </source>
</evidence>
<keyword evidence="2" id="KW-1133">Transmembrane helix</keyword>
<proteinExistence type="predicted"/>
<feature type="compositionally biased region" description="Pro residues" evidence="1">
    <location>
        <begin position="78"/>
        <end position="95"/>
    </location>
</feature>
<dbReference type="PANTHER" id="PTHR46821:SF2">
    <property type="entry name" value="OS03G0251700 PROTEIN"/>
    <property type="match status" value="1"/>
</dbReference>
<keyword evidence="4" id="KW-0418">Kinase</keyword>
<dbReference type="Gene3D" id="3.30.200.20">
    <property type="entry name" value="Phosphorylase Kinase, domain 1"/>
    <property type="match status" value="1"/>
</dbReference>
<accession>A0A1D1YA86</accession>
<keyword evidence="4" id="KW-0675">Receptor</keyword>
<feature type="domain" description="Protein kinase" evidence="3">
    <location>
        <begin position="112"/>
        <end position="195"/>
    </location>
</feature>
<feature type="compositionally biased region" description="Basic and acidic residues" evidence="1">
    <location>
        <begin position="66"/>
        <end position="76"/>
    </location>
</feature>
<dbReference type="GO" id="GO:0004672">
    <property type="term" value="F:protein kinase activity"/>
    <property type="evidence" value="ECO:0007669"/>
    <property type="project" value="InterPro"/>
</dbReference>
<reference evidence="4" key="1">
    <citation type="submission" date="2015-07" db="EMBL/GenBank/DDBJ databases">
        <title>Transcriptome Assembly of Anthurium amnicola.</title>
        <authorList>
            <person name="Suzuki J."/>
        </authorList>
    </citation>
    <scope>NUCLEOTIDE SEQUENCE</scope>
</reference>
<dbReference type="PANTHER" id="PTHR46821">
    <property type="entry name" value="OS07G0586332 PROTEIN"/>
    <property type="match status" value="1"/>
</dbReference>
<dbReference type="InterPro" id="IPR000719">
    <property type="entry name" value="Prot_kinase_dom"/>
</dbReference>
<dbReference type="SUPFAM" id="SSF56112">
    <property type="entry name" value="Protein kinase-like (PK-like)"/>
    <property type="match status" value="1"/>
</dbReference>
<evidence type="ECO:0000256" key="2">
    <source>
        <dbReference type="SAM" id="Phobius"/>
    </source>
</evidence>
<keyword evidence="4" id="KW-0808">Transferase</keyword>
<feature type="region of interest" description="Disordered" evidence="1">
    <location>
        <begin position="53"/>
        <end position="104"/>
    </location>
</feature>
<keyword evidence="2" id="KW-0472">Membrane</keyword>
<feature type="transmembrane region" description="Helical" evidence="2">
    <location>
        <begin position="25"/>
        <end position="46"/>
    </location>
</feature>
<dbReference type="EMBL" id="GDJX01016374">
    <property type="protein sequence ID" value="JAT51562.1"/>
    <property type="molecule type" value="Transcribed_RNA"/>
</dbReference>
<dbReference type="GO" id="GO:0005524">
    <property type="term" value="F:ATP binding"/>
    <property type="evidence" value="ECO:0007669"/>
    <property type="project" value="InterPro"/>
</dbReference>